<dbReference type="InterPro" id="IPR050237">
    <property type="entry name" value="ATP-dep_AMP-bd_enzyme"/>
</dbReference>
<evidence type="ECO:0000313" key="3">
    <source>
        <dbReference type="Proteomes" id="UP000618986"/>
    </source>
</evidence>
<dbReference type="PROSITE" id="PS00455">
    <property type="entry name" value="AMP_BINDING"/>
    <property type="match status" value="1"/>
</dbReference>
<name>A0ABR6MHC8_MICEC</name>
<comment type="caution">
    <text evidence="2">The sequence shown here is derived from an EMBL/GenBank/DDBJ whole genome shotgun (WGS) entry which is preliminary data.</text>
</comment>
<dbReference type="SUPFAM" id="SSF56801">
    <property type="entry name" value="Acetyl-CoA synthetase-like"/>
    <property type="match status" value="1"/>
</dbReference>
<feature type="domain" description="AMP-dependent synthetase/ligase" evidence="1">
    <location>
        <begin position="17"/>
        <end position="383"/>
    </location>
</feature>
<evidence type="ECO:0000259" key="1">
    <source>
        <dbReference type="Pfam" id="PF00501"/>
    </source>
</evidence>
<accession>A0ABR6MHC8</accession>
<dbReference type="GO" id="GO:0016874">
    <property type="term" value="F:ligase activity"/>
    <property type="evidence" value="ECO:0007669"/>
    <property type="project" value="UniProtKB-KW"/>
</dbReference>
<keyword evidence="2" id="KW-0436">Ligase</keyword>
<dbReference type="RefSeq" id="WP_184686560.1">
    <property type="nucleotide sequence ID" value="NZ_JACHJC010000001.1"/>
</dbReference>
<dbReference type="PANTHER" id="PTHR43767">
    <property type="entry name" value="LONG-CHAIN-FATTY-ACID--COA LIGASE"/>
    <property type="match status" value="1"/>
</dbReference>
<protein>
    <submittedName>
        <fullName evidence="2">Acyl-coenzyme A synthetase/AMP-(Fatty) acid ligase</fullName>
    </submittedName>
</protein>
<gene>
    <name evidence="2" type="ORF">FHU28_004617</name>
</gene>
<reference evidence="2 3" key="1">
    <citation type="submission" date="2020-08" db="EMBL/GenBank/DDBJ databases">
        <title>Sequencing the genomes of 1000 actinobacteria strains.</title>
        <authorList>
            <person name="Klenk H.-P."/>
        </authorList>
    </citation>
    <scope>NUCLEOTIDE SEQUENCE [LARGE SCALE GENOMIC DNA]</scope>
    <source>
        <strain evidence="2 3">DSM 43036</strain>
    </source>
</reference>
<dbReference type="PANTHER" id="PTHR43767:SF1">
    <property type="entry name" value="NONRIBOSOMAL PEPTIDE SYNTHASE PES1 (EUROFUNG)-RELATED"/>
    <property type="match status" value="1"/>
</dbReference>
<proteinExistence type="predicted"/>
<dbReference type="Proteomes" id="UP000618986">
    <property type="component" value="Unassembled WGS sequence"/>
</dbReference>
<evidence type="ECO:0000313" key="2">
    <source>
        <dbReference type="EMBL" id="MBB5114778.1"/>
    </source>
</evidence>
<organism evidence="2 3">
    <name type="scientific">Micromonospora echinospora</name>
    <name type="common">Micromonospora purpurea</name>
    <dbReference type="NCBI Taxonomy" id="1877"/>
    <lineage>
        <taxon>Bacteria</taxon>
        <taxon>Bacillati</taxon>
        <taxon>Actinomycetota</taxon>
        <taxon>Actinomycetes</taxon>
        <taxon>Micromonosporales</taxon>
        <taxon>Micromonosporaceae</taxon>
        <taxon>Micromonospora</taxon>
    </lineage>
</organism>
<sequence length="523" mass="57141">MLLQTIANRGIRLGTLFDRAAARHPDNSITLDHDLDVAPELGRRLTVGAVAGLVADLAARLHAAGVRPGDRVVVYKSHNFDITLSACALARIGAVPVLLSPHLDATTVVHLIRRVGRPYLLTDRTTLDGGLSDTVFPTVAGVLLASGDHPSATSLRALTGVPNVPPILMSPDHPTLVTHTSGTTGLPKLAVHTGRTLQARYRPQASVAALVRRRCPVAIHVSFVHSRLFTALAITMLRGFPLLVLADNDPDQATDLFLTHRPGVLETHPNSFLRWERLADDPRAPLATVRYFSSTFDAIHPRTVRRMLGASAHPKPVFGQLYGQSEVGPVAARAFTRRRPEDADGRCVGMPFPGMTDIRVVSRNGRPPTRDNPGYIEVRTDGRIVTYLGEQQRYEGQRHGSWWRMGDLGYRTRWGCLHLLDREVDEIDGFGSTLAVEDTLFTRLDELVEVIILPAPDGPPVPVICTSEDLPIDVDRWAGAVATLPPMARPVQRRLADLPQTATTKIKRLELAKQLLDRDSAAG</sequence>
<dbReference type="InterPro" id="IPR042099">
    <property type="entry name" value="ANL_N_sf"/>
</dbReference>
<keyword evidence="3" id="KW-1185">Reference proteome</keyword>
<dbReference type="Gene3D" id="3.40.50.12780">
    <property type="entry name" value="N-terminal domain of ligase-like"/>
    <property type="match status" value="1"/>
</dbReference>
<dbReference type="Pfam" id="PF00501">
    <property type="entry name" value="AMP-binding"/>
    <property type="match status" value="1"/>
</dbReference>
<dbReference type="InterPro" id="IPR020845">
    <property type="entry name" value="AMP-binding_CS"/>
</dbReference>
<dbReference type="GeneID" id="300295153"/>
<dbReference type="InterPro" id="IPR000873">
    <property type="entry name" value="AMP-dep_synth/lig_dom"/>
</dbReference>
<dbReference type="EMBL" id="JACHJC010000001">
    <property type="protein sequence ID" value="MBB5114778.1"/>
    <property type="molecule type" value="Genomic_DNA"/>
</dbReference>